<dbReference type="Pfam" id="PF14253">
    <property type="entry name" value="AbiH"/>
    <property type="match status" value="1"/>
</dbReference>
<keyword evidence="2" id="KW-1185">Reference proteome</keyword>
<protein>
    <submittedName>
        <fullName evidence="1">AbiH family protein</fullName>
    </submittedName>
</protein>
<evidence type="ECO:0000313" key="2">
    <source>
        <dbReference type="Proteomes" id="UP001158045"/>
    </source>
</evidence>
<sequence>MNDDIISETLKKHFTNWIERTLNINDNYKLLKKIYFESGYKLDLKKEDLFLQFNYTLTLEKIYDIDDENILYIHGKCGEDLIVGHGNDDKIRHIENEIDELEKDYLYIQSQNNRITENYCILRYLQKTRKDTDSCRRDAKLFYKSKIKKNVEKICVYGLSMGDVDLPYLEDIRKMYPEANWYFYCFSDEDENKANFVAINNLKLNNLKYETMKFDNPLSRGISKVLFELYNIK</sequence>
<reference evidence="1 2" key="1">
    <citation type="submission" date="2023-04" db="EMBL/GenBank/DDBJ databases">
        <title>Fusibacter bizertensis strain WBS, isolated from littoral bottom sediments of the Arctic seas - biochemical and genomic analysis.</title>
        <authorList>
            <person name="Brioukhanov A.L."/>
        </authorList>
    </citation>
    <scope>NUCLEOTIDE SEQUENCE [LARGE SCALE GENOMIC DNA]</scope>
    <source>
        <strain evidence="1 2">WBS</strain>
    </source>
</reference>
<organism evidence="1 2">
    <name type="scientific">Fusibacter bizertensis</name>
    <dbReference type="NCBI Taxonomy" id="1488331"/>
    <lineage>
        <taxon>Bacteria</taxon>
        <taxon>Bacillati</taxon>
        <taxon>Bacillota</taxon>
        <taxon>Clostridia</taxon>
        <taxon>Eubacteriales</taxon>
        <taxon>Eubacteriales Family XII. Incertae Sedis</taxon>
        <taxon>Fusibacter</taxon>
    </lineage>
</organism>
<dbReference type="Proteomes" id="UP001158045">
    <property type="component" value="Unassembled WGS sequence"/>
</dbReference>
<comment type="caution">
    <text evidence="1">The sequence shown here is derived from an EMBL/GenBank/DDBJ whole genome shotgun (WGS) entry which is preliminary data.</text>
</comment>
<proteinExistence type="predicted"/>
<name>A0ABT6N955_9FIRM</name>
<dbReference type="InterPro" id="IPR025935">
    <property type="entry name" value="AbiH"/>
</dbReference>
<dbReference type="EMBL" id="JARYZI010000001">
    <property type="protein sequence ID" value="MDH8676951.1"/>
    <property type="molecule type" value="Genomic_DNA"/>
</dbReference>
<gene>
    <name evidence="1" type="ORF">QE109_02265</name>
</gene>
<accession>A0ABT6N955</accession>
<evidence type="ECO:0000313" key="1">
    <source>
        <dbReference type="EMBL" id="MDH8676951.1"/>
    </source>
</evidence>